<protein>
    <submittedName>
        <fullName evidence="3">Cytochrome P460</fullName>
    </submittedName>
</protein>
<name>A0A1I5N7K7_9HYPH</name>
<dbReference type="Gene3D" id="3.50.70.20">
    <property type="entry name" value="Cytochrome P460"/>
    <property type="match status" value="1"/>
</dbReference>
<accession>A0A1I5N7K7</accession>
<reference evidence="3 4" key="1">
    <citation type="submission" date="2016-10" db="EMBL/GenBank/DDBJ databases">
        <authorList>
            <person name="de Groot N.N."/>
        </authorList>
    </citation>
    <scope>NUCLEOTIDE SEQUENCE [LARGE SCALE GENOMIC DNA]</scope>
    <source>
        <strain evidence="3 4">CGMCC 1.9157</strain>
    </source>
</reference>
<feature type="domain" description="Cytochrome P460" evidence="2">
    <location>
        <begin position="51"/>
        <end position="147"/>
    </location>
</feature>
<dbReference type="Proteomes" id="UP000199236">
    <property type="component" value="Unassembled WGS sequence"/>
</dbReference>
<sequence>MGKPFATLSASLVLSGLLTFAAASEPNRVRFPDNKTIDGLVHYSTVKRGEITEFMYTSREALDALQAGKELPDGAQVILQDRREGSVYRLFVMEKGEGFGSDYDERSRTDDWQFQWFWPDGSINMDENTERCRSCHMSRQDRQYMFTYSDARQFGQ</sequence>
<dbReference type="EMBL" id="FOVR01000026">
    <property type="protein sequence ID" value="SFP17296.1"/>
    <property type="molecule type" value="Genomic_DNA"/>
</dbReference>
<dbReference type="InterPro" id="IPR032033">
    <property type="entry name" value="Cytochrome_P460"/>
</dbReference>
<dbReference type="OrthoDB" id="9796416at2"/>
<dbReference type="CDD" id="cd20716">
    <property type="entry name" value="cyt_P460_fam"/>
    <property type="match status" value="1"/>
</dbReference>
<dbReference type="AlphaFoldDB" id="A0A1I5N7K7"/>
<keyword evidence="4" id="KW-1185">Reference proteome</keyword>
<evidence type="ECO:0000259" key="2">
    <source>
        <dbReference type="Pfam" id="PF16694"/>
    </source>
</evidence>
<gene>
    <name evidence="3" type="ORF">SAMN04488056_12614</name>
</gene>
<proteinExistence type="predicted"/>
<feature type="signal peptide" evidence="1">
    <location>
        <begin position="1"/>
        <end position="23"/>
    </location>
</feature>
<dbReference type="InterPro" id="IPR038142">
    <property type="entry name" value="Cytochrome_P460_sp"/>
</dbReference>
<keyword evidence="1" id="KW-0732">Signal</keyword>
<feature type="chain" id="PRO_5011728144" evidence="1">
    <location>
        <begin position="24"/>
        <end position="156"/>
    </location>
</feature>
<evidence type="ECO:0000313" key="3">
    <source>
        <dbReference type="EMBL" id="SFP17296.1"/>
    </source>
</evidence>
<dbReference type="STRING" id="655353.SAMN04488056_12614"/>
<dbReference type="Pfam" id="PF16694">
    <property type="entry name" value="Cytochrome_P460"/>
    <property type="match status" value="1"/>
</dbReference>
<dbReference type="RefSeq" id="WP_090075689.1">
    <property type="nucleotide sequence ID" value="NZ_FOVR01000026.1"/>
</dbReference>
<organism evidence="3 4">
    <name type="scientific">Cohaesibacter marisflavi</name>
    <dbReference type="NCBI Taxonomy" id="655353"/>
    <lineage>
        <taxon>Bacteria</taxon>
        <taxon>Pseudomonadati</taxon>
        <taxon>Pseudomonadota</taxon>
        <taxon>Alphaproteobacteria</taxon>
        <taxon>Hyphomicrobiales</taxon>
        <taxon>Cohaesibacteraceae</taxon>
    </lineage>
</organism>
<evidence type="ECO:0000256" key="1">
    <source>
        <dbReference type="SAM" id="SignalP"/>
    </source>
</evidence>
<evidence type="ECO:0000313" key="4">
    <source>
        <dbReference type="Proteomes" id="UP000199236"/>
    </source>
</evidence>